<name>A0A8J3GPK9_9MICO</name>
<protein>
    <recommendedName>
        <fullName evidence="1">DUF559 domain-containing protein</fullName>
    </recommendedName>
</protein>
<gene>
    <name evidence="2" type="ORF">GCM10011600_11460</name>
</gene>
<proteinExistence type="predicted"/>
<dbReference type="EMBL" id="BNAI01000001">
    <property type="protein sequence ID" value="GHF11819.1"/>
    <property type="molecule type" value="Genomic_DNA"/>
</dbReference>
<reference evidence="2" key="1">
    <citation type="journal article" date="2014" name="Int. J. Syst. Evol. Microbiol.">
        <title>Complete genome sequence of Corynebacterium casei LMG S-19264T (=DSM 44701T), isolated from a smear-ripened cheese.</title>
        <authorList>
            <consortium name="US DOE Joint Genome Institute (JGI-PGF)"/>
            <person name="Walter F."/>
            <person name="Albersmeier A."/>
            <person name="Kalinowski J."/>
            <person name="Ruckert C."/>
        </authorList>
    </citation>
    <scope>NUCLEOTIDE SEQUENCE</scope>
    <source>
        <strain evidence="2">CGMCC 1.16548</strain>
    </source>
</reference>
<accession>A0A8J3GPK9</accession>
<dbReference type="Proteomes" id="UP000617531">
    <property type="component" value="Unassembled WGS sequence"/>
</dbReference>
<comment type="caution">
    <text evidence="2">The sequence shown here is derived from an EMBL/GenBank/DDBJ whole genome shotgun (WGS) entry which is preliminary data.</text>
</comment>
<feature type="domain" description="DUF559" evidence="1">
    <location>
        <begin position="29"/>
        <end position="67"/>
    </location>
</feature>
<sequence length="72" mass="8435">MDGCYWHGCPEHATLPKSNTDYWLPKLERNVERDRETDALLREAGWTVMRFWEHQAPEAVVQMIVDAVHPSI</sequence>
<dbReference type="Gene3D" id="3.40.960.10">
    <property type="entry name" value="VSR Endonuclease"/>
    <property type="match status" value="1"/>
</dbReference>
<organism evidence="2 3">
    <name type="scientific">Pseudolysinimonas yzui</name>
    <dbReference type="NCBI Taxonomy" id="2708254"/>
    <lineage>
        <taxon>Bacteria</taxon>
        <taxon>Bacillati</taxon>
        <taxon>Actinomycetota</taxon>
        <taxon>Actinomycetes</taxon>
        <taxon>Micrococcales</taxon>
        <taxon>Microbacteriaceae</taxon>
        <taxon>Pseudolysinimonas</taxon>
    </lineage>
</organism>
<reference evidence="2" key="2">
    <citation type="submission" date="2020-09" db="EMBL/GenBank/DDBJ databases">
        <authorList>
            <person name="Sun Q."/>
            <person name="Zhou Y."/>
        </authorList>
    </citation>
    <scope>NUCLEOTIDE SEQUENCE</scope>
    <source>
        <strain evidence="2">CGMCC 1.16548</strain>
    </source>
</reference>
<dbReference type="REBASE" id="415925">
    <property type="entry name" value="V.Lyz16548ORF11450P"/>
</dbReference>
<evidence type="ECO:0000259" key="1">
    <source>
        <dbReference type="Pfam" id="PF04480"/>
    </source>
</evidence>
<evidence type="ECO:0000313" key="2">
    <source>
        <dbReference type="EMBL" id="GHF11819.1"/>
    </source>
</evidence>
<keyword evidence="3" id="KW-1185">Reference proteome</keyword>
<evidence type="ECO:0000313" key="3">
    <source>
        <dbReference type="Proteomes" id="UP000617531"/>
    </source>
</evidence>
<dbReference type="InterPro" id="IPR011335">
    <property type="entry name" value="Restrct_endonuc-II-like"/>
</dbReference>
<dbReference type="Pfam" id="PF04480">
    <property type="entry name" value="DUF559"/>
    <property type="match status" value="1"/>
</dbReference>
<dbReference type="InterPro" id="IPR007569">
    <property type="entry name" value="DUF559"/>
</dbReference>
<dbReference type="AlphaFoldDB" id="A0A8J3GPK9"/>
<dbReference type="SUPFAM" id="SSF52980">
    <property type="entry name" value="Restriction endonuclease-like"/>
    <property type="match status" value="1"/>
</dbReference>